<dbReference type="Pfam" id="PF00335">
    <property type="entry name" value="Tetraspanin"/>
    <property type="match status" value="1"/>
</dbReference>
<dbReference type="EMBL" id="NQVE01000217">
    <property type="protein sequence ID" value="RAL37133.1"/>
    <property type="molecule type" value="Genomic_DNA"/>
</dbReference>
<feature type="transmembrane region" description="Helical" evidence="6">
    <location>
        <begin position="12"/>
        <end position="34"/>
    </location>
</feature>
<keyword evidence="3 6" id="KW-0812">Transmembrane</keyword>
<evidence type="ECO:0000313" key="7">
    <source>
        <dbReference type="EMBL" id="RAL37133.1"/>
    </source>
</evidence>
<evidence type="ECO:0000256" key="3">
    <source>
        <dbReference type="ARBA" id="ARBA00022692"/>
    </source>
</evidence>
<feature type="transmembrane region" description="Helical" evidence="6">
    <location>
        <begin position="74"/>
        <end position="95"/>
    </location>
</feature>
<gene>
    <name evidence="7" type="ORF">DM860_004055</name>
</gene>
<protein>
    <recommendedName>
        <fullName evidence="9">Tetraspanin</fullName>
    </recommendedName>
</protein>
<organism evidence="7 8">
    <name type="scientific">Cuscuta australis</name>
    <dbReference type="NCBI Taxonomy" id="267555"/>
    <lineage>
        <taxon>Eukaryota</taxon>
        <taxon>Viridiplantae</taxon>
        <taxon>Streptophyta</taxon>
        <taxon>Embryophyta</taxon>
        <taxon>Tracheophyta</taxon>
        <taxon>Spermatophyta</taxon>
        <taxon>Magnoliopsida</taxon>
        <taxon>eudicotyledons</taxon>
        <taxon>Gunneridae</taxon>
        <taxon>Pentapetalae</taxon>
        <taxon>asterids</taxon>
        <taxon>lamiids</taxon>
        <taxon>Solanales</taxon>
        <taxon>Convolvulaceae</taxon>
        <taxon>Cuscuteae</taxon>
        <taxon>Cuscuta</taxon>
        <taxon>Cuscuta subgen. Grammica</taxon>
        <taxon>Cuscuta sect. Cleistogrammica</taxon>
    </lineage>
</organism>
<evidence type="ECO:0000256" key="2">
    <source>
        <dbReference type="ARBA" id="ARBA00006840"/>
    </source>
</evidence>
<keyword evidence="4 6" id="KW-1133">Transmembrane helix</keyword>
<keyword evidence="8" id="KW-1185">Reference proteome</keyword>
<comment type="caution">
    <text evidence="7">The sequence shown here is derived from an EMBL/GenBank/DDBJ whole genome shotgun (WGS) entry which is preliminary data.</text>
</comment>
<reference evidence="7 8" key="1">
    <citation type="submission" date="2018-06" db="EMBL/GenBank/DDBJ databases">
        <title>The Genome of Cuscuta australis (Dodder) Provides Insight into the Evolution of Plant Parasitism.</title>
        <authorList>
            <person name="Liu H."/>
        </authorList>
    </citation>
    <scope>NUCLEOTIDE SEQUENCE [LARGE SCALE GENOMIC DNA]</scope>
    <source>
        <strain evidence="8">cv. Yunnan</strain>
        <tissue evidence="7">Vines</tissue>
    </source>
</reference>
<comment type="similarity">
    <text evidence="2">Belongs to the tetraspanin (TM4SF) family.</text>
</comment>
<evidence type="ECO:0000256" key="6">
    <source>
        <dbReference type="SAM" id="Phobius"/>
    </source>
</evidence>
<dbReference type="GO" id="GO:0016020">
    <property type="term" value="C:membrane"/>
    <property type="evidence" value="ECO:0007669"/>
    <property type="project" value="UniProtKB-SubCell"/>
</dbReference>
<evidence type="ECO:0000256" key="1">
    <source>
        <dbReference type="ARBA" id="ARBA00004141"/>
    </source>
</evidence>
<feature type="transmembrane region" description="Helical" evidence="6">
    <location>
        <begin position="46"/>
        <end position="68"/>
    </location>
</feature>
<evidence type="ECO:0000256" key="5">
    <source>
        <dbReference type="ARBA" id="ARBA00023136"/>
    </source>
</evidence>
<dbReference type="InterPro" id="IPR018499">
    <property type="entry name" value="Tetraspanin/Peripherin"/>
</dbReference>
<comment type="subcellular location">
    <subcellularLocation>
        <location evidence="1">Membrane</location>
        <topology evidence="1">Multi-pass membrane protein</topology>
    </subcellularLocation>
</comment>
<evidence type="ECO:0000256" key="4">
    <source>
        <dbReference type="ARBA" id="ARBA00022989"/>
    </source>
</evidence>
<dbReference type="PRINTS" id="PR00259">
    <property type="entry name" value="TMFOUR"/>
</dbReference>
<accession>A0A328CZT5</accession>
<dbReference type="AlphaFoldDB" id="A0A328CZT5"/>
<dbReference type="PANTHER" id="PTHR32191">
    <property type="entry name" value="TETRASPANIN-8-RELATED"/>
    <property type="match status" value="1"/>
</dbReference>
<keyword evidence="5 6" id="KW-0472">Membrane</keyword>
<feature type="transmembrane region" description="Helical" evidence="6">
    <location>
        <begin position="223"/>
        <end position="244"/>
    </location>
</feature>
<name>A0A328CZT5_9ASTE</name>
<dbReference type="Proteomes" id="UP000249390">
    <property type="component" value="Unassembled WGS sequence"/>
</dbReference>
<proteinExistence type="inferred from homology"/>
<sequence length="253" mass="27240">MAGALISNNITAFLNFLAIMCSIPIITTGIWVASQPENQCIHWVRWPVVLVGAAVLLVSLAGFAGAYWNKEGLLSIYLVFMAILILLLLSLLIAASVATRPGGGAAYGEEGYSGWLRDHVAGEDYWGGIKACLAADYGICRGINDVYSDANNLSPLQLGCCKPPTKCGFQYVNPTTLINPTYPTIDSDCSVWSNDPTEMCYGCDSCKAGVLGNLRKQWQRANVVLVIALVLLTCVYIVACSAYRNAQNKSGLR</sequence>
<dbReference type="GO" id="GO:0009734">
    <property type="term" value="P:auxin-activated signaling pathway"/>
    <property type="evidence" value="ECO:0007669"/>
    <property type="project" value="InterPro"/>
</dbReference>
<evidence type="ECO:0008006" key="9">
    <source>
        <dbReference type="Google" id="ProtNLM"/>
    </source>
</evidence>
<evidence type="ECO:0000313" key="8">
    <source>
        <dbReference type="Proteomes" id="UP000249390"/>
    </source>
</evidence>
<dbReference type="InterPro" id="IPR044991">
    <property type="entry name" value="TET_plant"/>
</dbReference>